<keyword evidence="1" id="KW-1133">Transmembrane helix</keyword>
<accession>A0A0K2H0M4</accession>
<keyword evidence="1" id="KW-0812">Transmembrane</keyword>
<evidence type="ECO:0000313" key="2">
    <source>
        <dbReference type="EMBL" id="ALA67595.1"/>
    </source>
</evidence>
<proteinExistence type="predicted"/>
<dbReference type="OrthoDB" id="4419515at2"/>
<dbReference type="AlphaFoldDB" id="A0A0K2H0M4"/>
<protein>
    <submittedName>
        <fullName evidence="2">Uncharacterized protein</fullName>
    </submittedName>
</protein>
<name>A0A0K2H0M4_9CORY</name>
<dbReference type="EMBL" id="CP006841">
    <property type="protein sequence ID" value="ALA67595.1"/>
    <property type="molecule type" value="Genomic_DNA"/>
</dbReference>
<feature type="transmembrane region" description="Helical" evidence="1">
    <location>
        <begin position="46"/>
        <end position="67"/>
    </location>
</feature>
<reference evidence="2 3" key="1">
    <citation type="submission" date="2013-10" db="EMBL/GenBank/DDBJ databases">
        <title>Complete genome sequence of Corynebacterium lactis DSM 45799(T), isolated from raw cow milk.</title>
        <authorList>
            <person name="Ruckert C."/>
            <person name="Albersmeier A."/>
            <person name="Lipski A."/>
            <person name="Kalinowski J."/>
        </authorList>
    </citation>
    <scope>NUCLEOTIDE SEQUENCE [LARGE SCALE GENOMIC DNA]</scope>
    <source>
        <strain evidence="2 3">RW2-5</strain>
    </source>
</reference>
<organism evidence="2 3">
    <name type="scientific">Corynebacterium lactis RW2-5</name>
    <dbReference type="NCBI Taxonomy" id="1408189"/>
    <lineage>
        <taxon>Bacteria</taxon>
        <taxon>Bacillati</taxon>
        <taxon>Actinomycetota</taxon>
        <taxon>Actinomycetes</taxon>
        <taxon>Mycobacteriales</taxon>
        <taxon>Corynebacteriaceae</taxon>
        <taxon>Corynebacterium</taxon>
    </lineage>
</organism>
<evidence type="ECO:0000256" key="1">
    <source>
        <dbReference type="SAM" id="Phobius"/>
    </source>
</evidence>
<dbReference type="KEGG" id="clw:CLAC_07605"/>
<dbReference type="Proteomes" id="UP000058446">
    <property type="component" value="Chromosome"/>
</dbReference>
<dbReference type="PATRIC" id="fig|1408189.4.peg.1522"/>
<feature type="transmembrane region" description="Helical" evidence="1">
    <location>
        <begin position="20"/>
        <end position="39"/>
    </location>
</feature>
<dbReference type="RefSeq" id="WP_053412370.1">
    <property type="nucleotide sequence ID" value="NZ_CP006841.1"/>
</dbReference>
<sequence>MVPTTEEVLHAQASTGVTLGTYFLFIVAGVLVGGAWSLYKVGSRVGTLVVGLLAVIALAGAVLWLLGVMG</sequence>
<keyword evidence="1" id="KW-0472">Membrane</keyword>
<keyword evidence="3" id="KW-1185">Reference proteome</keyword>
<gene>
    <name evidence="2" type="ORF">CLAC_07605</name>
</gene>
<dbReference type="STRING" id="1408189.CLAC_07605"/>
<evidence type="ECO:0000313" key="3">
    <source>
        <dbReference type="Proteomes" id="UP000058446"/>
    </source>
</evidence>